<dbReference type="EMBL" id="JAODUO010000755">
    <property type="protein sequence ID" value="KAK2175047.1"/>
    <property type="molecule type" value="Genomic_DNA"/>
</dbReference>
<evidence type="ECO:0000256" key="9">
    <source>
        <dbReference type="ARBA" id="ARBA00022840"/>
    </source>
</evidence>
<dbReference type="InterPro" id="IPR000719">
    <property type="entry name" value="Prot_kinase_dom"/>
</dbReference>
<dbReference type="SUPFAM" id="SSF48097">
    <property type="entry name" value="Regulator of G-protein signaling, RGS"/>
    <property type="match status" value="1"/>
</dbReference>
<dbReference type="GO" id="GO:0004703">
    <property type="term" value="F:G protein-coupled receptor kinase activity"/>
    <property type="evidence" value="ECO:0007669"/>
    <property type="project" value="UniProtKB-EC"/>
</dbReference>
<evidence type="ECO:0000256" key="2">
    <source>
        <dbReference type="ARBA" id="ARBA00009793"/>
    </source>
</evidence>
<dbReference type="Pfam" id="PF00615">
    <property type="entry name" value="RGS"/>
    <property type="match status" value="1"/>
</dbReference>
<keyword evidence="6" id="KW-0808">Transferase</keyword>
<dbReference type="FunFam" id="1.10.167.10:FF:000009">
    <property type="entry name" value="G protein-coupled receptor kinase"/>
    <property type="match status" value="1"/>
</dbReference>
<dbReference type="InterPro" id="IPR036305">
    <property type="entry name" value="RGS_sf"/>
</dbReference>
<dbReference type="GO" id="GO:0009966">
    <property type="term" value="P:regulation of signal transduction"/>
    <property type="evidence" value="ECO:0007669"/>
    <property type="project" value="TreeGrafter"/>
</dbReference>
<organism evidence="15 16">
    <name type="scientific">Ridgeia piscesae</name>
    <name type="common">Tubeworm</name>
    <dbReference type="NCBI Taxonomy" id="27915"/>
    <lineage>
        <taxon>Eukaryota</taxon>
        <taxon>Metazoa</taxon>
        <taxon>Spiralia</taxon>
        <taxon>Lophotrochozoa</taxon>
        <taxon>Annelida</taxon>
        <taxon>Polychaeta</taxon>
        <taxon>Sedentaria</taxon>
        <taxon>Canalipalpata</taxon>
        <taxon>Sabellida</taxon>
        <taxon>Siboglinidae</taxon>
        <taxon>Ridgeia</taxon>
    </lineage>
</organism>
<evidence type="ECO:0000256" key="10">
    <source>
        <dbReference type="PIRSR" id="PIRSR600239-51"/>
    </source>
</evidence>
<comment type="similarity">
    <text evidence="2">Belongs to the protein kinase superfamily. AGC Ser/Thr protein kinase family. GPRK subfamily.</text>
</comment>
<dbReference type="InterPro" id="IPR008271">
    <property type="entry name" value="Ser/Thr_kinase_AS"/>
</dbReference>
<keyword evidence="16" id="KW-1185">Reference proteome</keyword>
<feature type="binding site" evidence="11">
    <location>
        <position position="500"/>
    </location>
    <ligand>
        <name>ATP</name>
        <dbReference type="ChEBI" id="CHEBI:30616"/>
    </ligand>
</feature>
<dbReference type="PROSITE" id="PS51285">
    <property type="entry name" value="AGC_KINASE_CTER"/>
    <property type="match status" value="1"/>
</dbReference>
<dbReference type="SMART" id="SM00315">
    <property type="entry name" value="RGS"/>
    <property type="match status" value="1"/>
</dbReference>
<comment type="catalytic activity">
    <reaction evidence="1">
        <text>[G-protein-coupled receptor] + ATP = [G-protein-coupled receptor]-phosphate + ADP + H(+)</text>
        <dbReference type="Rhea" id="RHEA:12008"/>
        <dbReference type="Rhea" id="RHEA-COMP:11260"/>
        <dbReference type="Rhea" id="RHEA-COMP:11261"/>
        <dbReference type="ChEBI" id="CHEBI:15378"/>
        <dbReference type="ChEBI" id="CHEBI:30616"/>
        <dbReference type="ChEBI" id="CHEBI:43176"/>
        <dbReference type="ChEBI" id="CHEBI:68546"/>
        <dbReference type="ChEBI" id="CHEBI:456216"/>
        <dbReference type="EC" id="2.7.11.16"/>
    </reaction>
</comment>
<dbReference type="InterPro" id="IPR017441">
    <property type="entry name" value="Protein_kinase_ATP_BS"/>
</dbReference>
<dbReference type="Gene3D" id="1.10.167.10">
    <property type="entry name" value="Regulator of G-protein Signalling 4, domain 2"/>
    <property type="match status" value="1"/>
</dbReference>
<comment type="caution">
    <text evidence="15">The sequence shown here is derived from an EMBL/GenBank/DDBJ whole genome shotgun (WGS) entry which is preliminary data.</text>
</comment>
<dbReference type="InterPro" id="IPR011009">
    <property type="entry name" value="Kinase-like_dom_sf"/>
</dbReference>
<dbReference type="Proteomes" id="UP001209878">
    <property type="component" value="Unassembled WGS sequence"/>
</dbReference>
<dbReference type="Pfam" id="PF00069">
    <property type="entry name" value="Pkinase"/>
    <property type="match status" value="1"/>
</dbReference>
<dbReference type="PROSITE" id="PS50132">
    <property type="entry name" value="RGS"/>
    <property type="match status" value="1"/>
</dbReference>
<feature type="active site" description="Proton acceptor" evidence="10">
    <location>
        <position position="587"/>
    </location>
</feature>
<reference evidence="15" key="1">
    <citation type="journal article" date="2023" name="Mol. Biol. Evol.">
        <title>Third-Generation Sequencing Reveals the Adaptive Role of the Epigenome in Three Deep-Sea Polychaetes.</title>
        <authorList>
            <person name="Perez M."/>
            <person name="Aroh O."/>
            <person name="Sun Y."/>
            <person name="Lan Y."/>
            <person name="Juniper S.K."/>
            <person name="Young C.R."/>
            <person name="Angers B."/>
            <person name="Qian P.Y."/>
        </authorList>
    </citation>
    <scope>NUCLEOTIDE SEQUENCE</scope>
    <source>
        <strain evidence="15">R07B-5</strain>
    </source>
</reference>
<accession>A0AAD9KPG8</accession>
<dbReference type="InterPro" id="IPR048893">
    <property type="entry name" value="NPB13-like_MII_rpt"/>
</dbReference>
<evidence type="ECO:0000259" key="13">
    <source>
        <dbReference type="PROSITE" id="PS50132"/>
    </source>
</evidence>
<keyword evidence="8" id="KW-0418">Kinase</keyword>
<dbReference type="SMART" id="SM00220">
    <property type="entry name" value="S_TKc"/>
    <property type="match status" value="1"/>
</dbReference>
<keyword evidence="4" id="KW-0723">Serine/threonine-protein kinase</keyword>
<evidence type="ECO:0000256" key="7">
    <source>
        <dbReference type="ARBA" id="ARBA00022741"/>
    </source>
</evidence>
<evidence type="ECO:0000256" key="1">
    <source>
        <dbReference type="ARBA" id="ARBA00001256"/>
    </source>
</evidence>
<dbReference type="PROSITE" id="PS00108">
    <property type="entry name" value="PROTEIN_KINASE_ST"/>
    <property type="match status" value="1"/>
</dbReference>
<evidence type="ECO:0000256" key="11">
    <source>
        <dbReference type="PROSITE-ProRule" id="PRU10141"/>
    </source>
</evidence>
<dbReference type="Gene3D" id="1.10.510.10">
    <property type="entry name" value="Transferase(Phosphotransferase) domain 1"/>
    <property type="match status" value="1"/>
</dbReference>
<evidence type="ECO:0000313" key="15">
    <source>
        <dbReference type="EMBL" id="KAK2175047.1"/>
    </source>
</evidence>
<evidence type="ECO:0000256" key="4">
    <source>
        <dbReference type="ARBA" id="ARBA00022527"/>
    </source>
</evidence>
<dbReference type="GO" id="GO:0005737">
    <property type="term" value="C:cytoplasm"/>
    <property type="evidence" value="ECO:0007669"/>
    <property type="project" value="TreeGrafter"/>
</dbReference>
<evidence type="ECO:0000259" key="12">
    <source>
        <dbReference type="PROSITE" id="PS50011"/>
    </source>
</evidence>
<evidence type="ECO:0000313" key="16">
    <source>
        <dbReference type="Proteomes" id="UP001209878"/>
    </source>
</evidence>
<keyword evidence="7 11" id="KW-0547">Nucleotide-binding</keyword>
<dbReference type="AlphaFoldDB" id="A0AAD9KPG8"/>
<feature type="domain" description="RGS" evidence="13">
    <location>
        <begin position="334"/>
        <end position="447"/>
    </location>
</feature>
<dbReference type="GO" id="GO:0007165">
    <property type="term" value="P:signal transduction"/>
    <property type="evidence" value="ECO:0007669"/>
    <property type="project" value="InterPro"/>
</dbReference>
<dbReference type="Pfam" id="PF20885">
    <property type="entry name" value="NPB13-l_MII_rpt"/>
    <property type="match status" value="2"/>
</dbReference>
<dbReference type="PANTHER" id="PTHR24355:SF28">
    <property type="entry name" value="G PROTEIN-COUPLED RECEPTOR KINASE 2"/>
    <property type="match status" value="1"/>
</dbReference>
<sequence>MALAYKYLVEQQLIVSRSIAALAYKYLVEQQLIVSRSIAALAYKYLVEQQLIVSRSIAALAYKYLVEQRLIVSRSIAALAYKYLVEQRLIVSRSIAALAYKYLVEQQLIVSGSIAALTYKYLVGQQLIVSRSVAALTYKYLVEQQLIVSGSVAALTYKYLVEQQLIVSGSVAALAYKYLVGQQLIVSRSIAALTYKYLVEQQLIVSRSIAALAYKYLVEQQLIVSRSIAALAYKYLVEQQLIVSRSIAALTYKYLVEQQLIVSRSVAALTYKYLVEQQLIVSRSIAALAYKYLVEQQLIVSRSVAALTYKYLVEQQLIVSRSVAALTYKYLVEQQPIGRELFRQFCQTKPSLKKAIEFLDVVENYEVTLDEKRPHLAQEVYDRYLRCDSTDLVDQVNSNTVAECKESMSRNNAHRELFNKCAEIVKDYLSKEPLNDFIDSMYFKRYLQWKYLESQPVTKNTFRMYRVLGKGGFGEVCACQVRATGKMYACKKLEKKRIKKRKGEAMALNEKLILQKVNSRFVVSLAYAFETKEALCLVLTIMNGGDLKFHIHNMGNPGFDEERAIFYSAEITSGLRHLHLENIVYRDLKPENILLDDHGHVRISDLGLAVEIPPHETIRGRVGTVGYMAPEVIRNERYTWSPDWWGLGCILYEMIEGKAPFRARKEKVKREEVERRVKEDPEMYSNKFSEAAKQLCMQLLQKDPKNRLGCGAGGSTDVSAHNLYKKITWKRLEAGIVDPPFVPDPRAVYCKDVLDIEQFSTVKGVNLDASDDTFYSKFNTGSVSIPWQNEMIETECFAELNLFGPDGGPSPDLIEDQPPSPPHRGFFDRMFKRQRCRTRRLPGVIHEMSIDSTGMSGWTSGALWWCTK</sequence>
<dbReference type="EC" id="2.7.11.16" evidence="3"/>
<dbReference type="SMART" id="SM00133">
    <property type="entry name" value="S_TK_X"/>
    <property type="match status" value="1"/>
</dbReference>
<gene>
    <name evidence="15" type="ORF">NP493_756g02008</name>
</gene>
<dbReference type="InterPro" id="IPR044926">
    <property type="entry name" value="RGS_subdomain_2"/>
</dbReference>
<dbReference type="InterPro" id="IPR000961">
    <property type="entry name" value="AGC-kinase_C"/>
</dbReference>
<dbReference type="GO" id="GO:0005524">
    <property type="term" value="F:ATP binding"/>
    <property type="evidence" value="ECO:0007669"/>
    <property type="project" value="UniProtKB-UniRule"/>
</dbReference>
<evidence type="ECO:0000256" key="8">
    <source>
        <dbReference type="ARBA" id="ARBA00022777"/>
    </source>
</evidence>
<feature type="domain" description="AGC-kinase C-terminal" evidence="14">
    <location>
        <begin position="725"/>
        <end position="790"/>
    </location>
</feature>
<evidence type="ECO:0000256" key="6">
    <source>
        <dbReference type="ARBA" id="ARBA00022679"/>
    </source>
</evidence>
<dbReference type="PROSITE" id="PS00107">
    <property type="entry name" value="PROTEIN_KINASE_ATP"/>
    <property type="match status" value="1"/>
</dbReference>
<dbReference type="PROSITE" id="PS50011">
    <property type="entry name" value="PROTEIN_KINASE_DOM"/>
    <property type="match status" value="1"/>
</dbReference>
<evidence type="ECO:0000256" key="5">
    <source>
        <dbReference type="ARBA" id="ARBA00022553"/>
    </source>
</evidence>
<dbReference type="FunFam" id="1.10.510.10:FF:000074">
    <property type="entry name" value="G protein-coupled receptor kinase"/>
    <property type="match status" value="1"/>
</dbReference>
<protein>
    <recommendedName>
        <fullName evidence="3">[G-protein-coupled receptor] kinase</fullName>
        <ecNumber evidence="3">2.7.11.16</ecNumber>
    </recommendedName>
</protein>
<proteinExistence type="inferred from homology"/>
<dbReference type="CDD" id="cd05605">
    <property type="entry name" value="STKc_GRK4_like"/>
    <property type="match status" value="1"/>
</dbReference>
<dbReference type="PRINTS" id="PR00717">
    <property type="entry name" value="GPCRKINASE"/>
</dbReference>
<name>A0AAD9KPG8_RIDPI</name>
<keyword evidence="9 11" id="KW-0067">ATP-binding</keyword>
<evidence type="ECO:0000256" key="3">
    <source>
        <dbReference type="ARBA" id="ARBA00012433"/>
    </source>
</evidence>
<dbReference type="Gene3D" id="3.30.200.20">
    <property type="entry name" value="Phosphorylase Kinase, domain 1"/>
    <property type="match status" value="1"/>
</dbReference>
<keyword evidence="5" id="KW-0597">Phosphoprotein</keyword>
<evidence type="ECO:0000259" key="14">
    <source>
        <dbReference type="PROSITE" id="PS51285"/>
    </source>
</evidence>
<dbReference type="InterPro" id="IPR000239">
    <property type="entry name" value="GPCR_kinase"/>
</dbReference>
<feature type="domain" description="Protein kinase" evidence="12">
    <location>
        <begin position="462"/>
        <end position="724"/>
    </location>
</feature>
<dbReference type="SUPFAM" id="SSF56112">
    <property type="entry name" value="Protein kinase-like (PK-like)"/>
    <property type="match status" value="1"/>
</dbReference>
<dbReference type="InterPro" id="IPR016137">
    <property type="entry name" value="RGS"/>
</dbReference>
<dbReference type="PANTHER" id="PTHR24355">
    <property type="entry name" value="G PROTEIN-COUPLED RECEPTOR KINASE/RIBOSOMAL PROTEIN S6 KINASE"/>
    <property type="match status" value="1"/>
</dbReference>